<name>A0A9X0B504_9EURO</name>
<dbReference type="InterPro" id="IPR050675">
    <property type="entry name" value="OAF3"/>
</dbReference>
<dbReference type="Pfam" id="PF00172">
    <property type="entry name" value="Zn_clus"/>
    <property type="match status" value="1"/>
</dbReference>
<dbReference type="InterPro" id="IPR001138">
    <property type="entry name" value="Zn2Cys6_DnaBD"/>
</dbReference>
<dbReference type="GO" id="GO:0008270">
    <property type="term" value="F:zinc ion binding"/>
    <property type="evidence" value="ECO:0007669"/>
    <property type="project" value="InterPro"/>
</dbReference>
<feature type="domain" description="Zn(2)-C6 fungal-type" evidence="5">
    <location>
        <begin position="15"/>
        <end position="43"/>
    </location>
</feature>
<evidence type="ECO:0000256" key="2">
    <source>
        <dbReference type="ARBA" id="ARBA00023125"/>
    </source>
</evidence>
<reference evidence="6" key="2">
    <citation type="journal article" date="2023" name="IMA Fungus">
        <title>Comparative genomic study of the Penicillium genus elucidates a diverse pangenome and 15 lateral gene transfer events.</title>
        <authorList>
            <person name="Petersen C."/>
            <person name="Sorensen T."/>
            <person name="Nielsen M.R."/>
            <person name="Sondergaard T.E."/>
            <person name="Sorensen J.L."/>
            <person name="Fitzpatrick D.A."/>
            <person name="Frisvad J.C."/>
            <person name="Nielsen K.L."/>
        </authorList>
    </citation>
    <scope>NUCLEOTIDE SEQUENCE</scope>
    <source>
        <strain evidence="6">IBT 29677</strain>
    </source>
</reference>
<dbReference type="InterPro" id="IPR036864">
    <property type="entry name" value="Zn2-C6_fun-type_DNA-bd_sf"/>
</dbReference>
<dbReference type="PANTHER" id="PTHR31069:SF25">
    <property type="entry name" value="TRANSCRIPTION FACTOR, PUTATIVE (EUROFUNG)-RELATED"/>
    <property type="match status" value="1"/>
</dbReference>
<keyword evidence="3" id="KW-0804">Transcription</keyword>
<organism evidence="6 7">
    <name type="scientific">Penicillium cosmopolitanum</name>
    <dbReference type="NCBI Taxonomy" id="1131564"/>
    <lineage>
        <taxon>Eukaryota</taxon>
        <taxon>Fungi</taxon>
        <taxon>Dikarya</taxon>
        <taxon>Ascomycota</taxon>
        <taxon>Pezizomycotina</taxon>
        <taxon>Eurotiomycetes</taxon>
        <taxon>Eurotiomycetidae</taxon>
        <taxon>Eurotiales</taxon>
        <taxon>Aspergillaceae</taxon>
        <taxon>Penicillium</taxon>
    </lineage>
</organism>
<keyword evidence="7" id="KW-1185">Reference proteome</keyword>
<dbReference type="EMBL" id="JAPZBU010000009">
    <property type="protein sequence ID" value="KAJ5388296.1"/>
    <property type="molecule type" value="Genomic_DNA"/>
</dbReference>
<dbReference type="Proteomes" id="UP001147747">
    <property type="component" value="Unassembled WGS sequence"/>
</dbReference>
<dbReference type="Gene3D" id="4.10.240.10">
    <property type="entry name" value="Zn(2)-C6 fungal-type DNA-binding domain"/>
    <property type="match status" value="1"/>
</dbReference>
<evidence type="ECO:0000256" key="4">
    <source>
        <dbReference type="ARBA" id="ARBA00023242"/>
    </source>
</evidence>
<dbReference type="GO" id="GO:0000981">
    <property type="term" value="F:DNA-binding transcription factor activity, RNA polymerase II-specific"/>
    <property type="evidence" value="ECO:0007669"/>
    <property type="project" value="InterPro"/>
</dbReference>
<dbReference type="OrthoDB" id="5089701at2759"/>
<dbReference type="GeneID" id="81374454"/>
<comment type="caution">
    <text evidence="6">The sequence shown here is derived from an EMBL/GenBank/DDBJ whole genome shotgun (WGS) entry which is preliminary data.</text>
</comment>
<dbReference type="InterPro" id="IPR021858">
    <property type="entry name" value="Fun_TF"/>
</dbReference>
<dbReference type="SMART" id="SM00066">
    <property type="entry name" value="GAL4"/>
    <property type="match status" value="1"/>
</dbReference>
<gene>
    <name evidence="6" type="ORF">N7509_010837</name>
</gene>
<evidence type="ECO:0000256" key="1">
    <source>
        <dbReference type="ARBA" id="ARBA00023015"/>
    </source>
</evidence>
<dbReference type="PROSITE" id="PS50048">
    <property type="entry name" value="ZN2_CY6_FUNGAL_2"/>
    <property type="match status" value="1"/>
</dbReference>
<dbReference type="CDD" id="cd00067">
    <property type="entry name" value="GAL4"/>
    <property type="match status" value="1"/>
</dbReference>
<evidence type="ECO:0000256" key="3">
    <source>
        <dbReference type="ARBA" id="ARBA00023163"/>
    </source>
</evidence>
<dbReference type="Pfam" id="PF11951">
    <property type="entry name" value="Fungal_trans_2"/>
    <property type="match status" value="1"/>
</dbReference>
<keyword evidence="1" id="KW-0805">Transcription regulation</keyword>
<dbReference type="PANTHER" id="PTHR31069">
    <property type="entry name" value="OLEATE-ACTIVATED TRANSCRIPTION FACTOR 1-RELATED"/>
    <property type="match status" value="1"/>
</dbReference>
<keyword evidence="2" id="KW-0238">DNA-binding</keyword>
<dbReference type="RefSeq" id="XP_056486094.1">
    <property type="nucleotide sequence ID" value="XM_056635474.1"/>
</dbReference>
<reference evidence="6" key="1">
    <citation type="submission" date="2022-12" db="EMBL/GenBank/DDBJ databases">
        <authorList>
            <person name="Petersen C."/>
        </authorList>
    </citation>
    <scope>NUCLEOTIDE SEQUENCE</scope>
    <source>
        <strain evidence="6">IBT 29677</strain>
    </source>
</reference>
<keyword evidence="4" id="KW-0539">Nucleus</keyword>
<sequence length="746" mass="84043">MVRRSRSRRTHLLGACATCQRRHVKCDQQRPACKTCSASGYTCEGFSNDVRWMQETGQSATYEKSSVKGNHLKRNGLRRHLYSEQSRVSMGAILNKGLFSGSIDSTIEEIDARSCGPFASPFNDIRIGPFAVLNFNDVDQEVRDLPPGGASKLEPIVEPPADSVLPVRGSPLPAELPELTDDLLQWSDTIFGLDDDLYGVTSNFPLNLMSYPDFSAHPDWLTYDDTTCNLSSPTILDSTTEIFQISSGHLGQDFMSLSQTLQTTPTASNPTTHVDILGDAPFLLHIFQKHVVPQLTIVPFGKKASWNIMNLPAALITIGDLTILESQGVSHARQANLYSLLTCAAVFLAKKPSTESDGDNQLTHWHQVATRSYHEAKEHTLIFMKEPLGMPKAKYKDRTMAMCAIIEAANFNGQQQDARYFILEAERLLRRRGIHKPRTSYKSRLLVNVYTWLRIVGESTYVLQDFTASQQFIDALNHQIQTCRPECMRGSSQSISDRNTHHDDFLHMEHSENDLDIDSPKDSRKDIPDIHLHDSRKSAATLAKQVYGISETWLSLVSQTTRLANVLEKVRAAQNADMQVDSKISRFLQERSDRLESVIHSYITPSINSISPDESSDAYAHIVKAFNAGLVILFYRRVRKVHPGILSGQVDIVIRSLQALHAELPTVDHTGPGTIWPVFMAGCEAMTKDKRNAVLELLEKSDHNCRLPPFQVARCVMTRLWENYDKERVYSWMDILKEHRAWPMFC</sequence>
<protein>
    <recommendedName>
        <fullName evidence="5">Zn(2)-C6 fungal-type domain-containing protein</fullName>
    </recommendedName>
</protein>
<dbReference type="GO" id="GO:0003677">
    <property type="term" value="F:DNA binding"/>
    <property type="evidence" value="ECO:0007669"/>
    <property type="project" value="UniProtKB-KW"/>
</dbReference>
<accession>A0A9X0B504</accession>
<evidence type="ECO:0000259" key="5">
    <source>
        <dbReference type="PROSITE" id="PS50048"/>
    </source>
</evidence>
<dbReference type="SUPFAM" id="SSF57701">
    <property type="entry name" value="Zn2/Cys6 DNA-binding domain"/>
    <property type="match status" value="1"/>
</dbReference>
<proteinExistence type="predicted"/>
<evidence type="ECO:0000313" key="7">
    <source>
        <dbReference type="Proteomes" id="UP001147747"/>
    </source>
</evidence>
<evidence type="ECO:0000313" key="6">
    <source>
        <dbReference type="EMBL" id="KAJ5388296.1"/>
    </source>
</evidence>
<dbReference type="AlphaFoldDB" id="A0A9X0B504"/>